<name>A0A4R7B9C5_9NEIS</name>
<dbReference type="Pfam" id="PF05114">
    <property type="entry name" value="MbnB_TglH_ChrH"/>
    <property type="match status" value="1"/>
</dbReference>
<dbReference type="PANTHER" id="PTHR42194">
    <property type="entry name" value="UPF0276 PROTEIN HI_1600"/>
    <property type="match status" value="1"/>
</dbReference>
<dbReference type="InterPro" id="IPR036237">
    <property type="entry name" value="Xyl_isomerase-like_sf"/>
</dbReference>
<organism evidence="2 3">
    <name type="scientific">Paludibacterium purpuratum</name>
    <dbReference type="NCBI Taxonomy" id="1144873"/>
    <lineage>
        <taxon>Bacteria</taxon>
        <taxon>Pseudomonadati</taxon>
        <taxon>Pseudomonadota</taxon>
        <taxon>Betaproteobacteria</taxon>
        <taxon>Neisseriales</taxon>
        <taxon>Chromobacteriaceae</taxon>
        <taxon>Paludibacterium</taxon>
    </lineage>
</organism>
<keyword evidence="3" id="KW-1185">Reference proteome</keyword>
<dbReference type="InterPro" id="IPR007801">
    <property type="entry name" value="MbnB/TglH/ChrH"/>
</dbReference>
<dbReference type="RefSeq" id="WP_133679951.1">
    <property type="nucleotide sequence ID" value="NZ_SNZP01000005.1"/>
</dbReference>
<comment type="similarity">
    <text evidence="1">Belongs to the UPF0276 family.</text>
</comment>
<dbReference type="NCBIfam" id="NF003818">
    <property type="entry name" value="PRK05409.1"/>
    <property type="match status" value="1"/>
</dbReference>
<dbReference type="AlphaFoldDB" id="A0A4R7B9C5"/>
<dbReference type="HAMAP" id="MF_00697">
    <property type="entry name" value="UPF0276"/>
    <property type="match status" value="1"/>
</dbReference>
<comment type="caution">
    <text evidence="2">The sequence shown here is derived from an EMBL/GenBank/DDBJ whole genome shotgun (WGS) entry which is preliminary data.</text>
</comment>
<evidence type="ECO:0000256" key="1">
    <source>
        <dbReference type="HAMAP-Rule" id="MF_00697"/>
    </source>
</evidence>
<dbReference type="OrthoDB" id="9763101at2"/>
<dbReference type="SUPFAM" id="SSF51658">
    <property type="entry name" value="Xylose isomerase-like"/>
    <property type="match status" value="1"/>
</dbReference>
<dbReference type="EMBL" id="SNZP01000005">
    <property type="protein sequence ID" value="TDR80395.1"/>
    <property type="molecule type" value="Genomic_DNA"/>
</dbReference>
<dbReference type="Gene3D" id="3.20.20.150">
    <property type="entry name" value="Divalent-metal-dependent TIM barrel enzymes"/>
    <property type="match status" value="1"/>
</dbReference>
<dbReference type="PANTHER" id="PTHR42194:SF1">
    <property type="entry name" value="UPF0276 PROTEIN HI_1600"/>
    <property type="match status" value="1"/>
</dbReference>
<dbReference type="Proteomes" id="UP000295611">
    <property type="component" value="Unassembled WGS sequence"/>
</dbReference>
<reference evidence="2 3" key="1">
    <citation type="submission" date="2019-03" db="EMBL/GenBank/DDBJ databases">
        <title>Genomic Encyclopedia of Type Strains, Phase III (KMG-III): the genomes of soil and plant-associated and newly described type strains.</title>
        <authorList>
            <person name="Whitman W."/>
        </authorList>
    </citation>
    <scope>NUCLEOTIDE SEQUENCE [LARGE SCALE GENOMIC DNA]</scope>
    <source>
        <strain evidence="2 3">CECT 8976</strain>
    </source>
</reference>
<accession>A0A4R7B9C5</accession>
<evidence type="ECO:0000313" key="2">
    <source>
        <dbReference type="EMBL" id="TDR80395.1"/>
    </source>
</evidence>
<protein>
    <recommendedName>
        <fullName evidence="1">UPF0276 protein DFP86_105264</fullName>
    </recommendedName>
</protein>
<sequence>MPVVPRDCALPVQAGIGLRAAHLDEVCADWPRLAWVEVHSENYFMAGGPALAALESVRQHYPVSLHGVGMSLGGADALDPDHLRRLKRLVVRIEPAAVSEHLCWSAIGGRCLNDLLPLPYTREALQRVCQHIDQVQQALGRRILLENIASYLRFLPEDLLEWDFVAEVARRTGCLLLLDINNVYVSAVNHGFSAQSFLDAMPADAVAEIHLAGHEEVGGLLIDTHSRPVAQPVWALFYDAVRRFGPRPTLIEWDRDLPTLAVLQNEAAQAQGYLDAYRERHDVLPA</sequence>
<gene>
    <name evidence="2" type="ORF">DFP86_105264</name>
</gene>
<evidence type="ECO:0000313" key="3">
    <source>
        <dbReference type="Proteomes" id="UP000295611"/>
    </source>
</evidence>
<proteinExistence type="inferred from homology"/>